<dbReference type="RefSeq" id="WP_008824767.1">
    <property type="nucleotide sequence ID" value="NZ_AFNU02000017.1"/>
</dbReference>
<dbReference type="Proteomes" id="UP000005707">
    <property type="component" value="Unassembled WGS sequence"/>
</dbReference>
<organism evidence="2 3">
    <name type="scientific">Haloplasma contractile SSD-17B</name>
    <dbReference type="NCBI Taxonomy" id="1033810"/>
    <lineage>
        <taxon>Bacteria</taxon>
        <taxon>Bacillati</taxon>
        <taxon>Mycoplasmatota</taxon>
        <taxon>Mollicutes</taxon>
        <taxon>Haloplasmatales</taxon>
        <taxon>Haloplasmataceae</taxon>
        <taxon>Haloplasma</taxon>
    </lineage>
</organism>
<evidence type="ECO:0000313" key="3">
    <source>
        <dbReference type="Proteomes" id="UP000005707"/>
    </source>
</evidence>
<feature type="domain" description="DUF7878" evidence="1">
    <location>
        <begin position="8"/>
        <end position="83"/>
    </location>
</feature>
<reference evidence="2 3" key="1">
    <citation type="journal article" date="2011" name="J. Bacteriol.">
        <title>Genome sequence of Haloplasma contractile, an unusual contractile bacterium from a deep-sea anoxic brine lake.</title>
        <authorList>
            <person name="Antunes A."/>
            <person name="Alam I."/>
            <person name="El Dorry H."/>
            <person name="Siam R."/>
            <person name="Robertson A."/>
            <person name="Bajic V.B."/>
            <person name="Stingl U."/>
        </authorList>
    </citation>
    <scope>NUCLEOTIDE SEQUENCE [LARGE SCALE GENOMIC DNA]</scope>
    <source>
        <strain evidence="2 3">SSD-17B</strain>
    </source>
</reference>
<dbReference type="AlphaFoldDB" id="U2FIL6"/>
<dbReference type="InterPro" id="IPR057200">
    <property type="entry name" value="DUF7878"/>
</dbReference>
<dbReference type="EMBL" id="AFNU02000017">
    <property type="protein sequence ID" value="ERJ11074.1"/>
    <property type="molecule type" value="Genomic_DNA"/>
</dbReference>
<reference evidence="2 3" key="2">
    <citation type="journal article" date="2013" name="PLoS ONE">
        <title>INDIGO - INtegrated Data Warehouse of MIcrobial GenOmes with Examples from the Red Sea Extremophiles.</title>
        <authorList>
            <person name="Alam I."/>
            <person name="Antunes A."/>
            <person name="Kamau A.A."/>
            <person name="Ba Alawi W."/>
            <person name="Kalkatawi M."/>
            <person name="Stingl U."/>
            <person name="Bajic V.B."/>
        </authorList>
    </citation>
    <scope>NUCLEOTIDE SEQUENCE [LARGE SCALE GENOMIC DNA]</scope>
    <source>
        <strain evidence="2 3">SSD-17B</strain>
    </source>
</reference>
<name>U2FIL6_9MOLU</name>
<evidence type="ECO:0000313" key="2">
    <source>
        <dbReference type="EMBL" id="ERJ11074.1"/>
    </source>
</evidence>
<gene>
    <name evidence="2" type="ORF">HLPCO_002895</name>
</gene>
<dbReference type="Pfam" id="PF25297">
    <property type="entry name" value="DUF7878"/>
    <property type="match status" value="1"/>
</dbReference>
<keyword evidence="3" id="KW-1185">Reference proteome</keyword>
<dbReference type="OrthoDB" id="2426838at2"/>
<proteinExistence type="predicted"/>
<dbReference type="STRING" id="1033810.HLPCO_002895"/>
<dbReference type="InParanoid" id="U2FIL6"/>
<sequence>MDESIVLDEELLRNKNPKLISDIEGELEINIDSAVFFKEKNSLLLEFAINHNDWMMLNRCKENINFIYDTMDHDEPVIKFIKKVMQITGE</sequence>
<accession>U2FIL6</accession>
<comment type="caution">
    <text evidence="2">The sequence shown here is derived from an EMBL/GenBank/DDBJ whole genome shotgun (WGS) entry which is preliminary data.</text>
</comment>
<protein>
    <recommendedName>
        <fullName evidence="1">DUF7878 domain-containing protein</fullName>
    </recommendedName>
</protein>
<evidence type="ECO:0000259" key="1">
    <source>
        <dbReference type="Pfam" id="PF25297"/>
    </source>
</evidence>